<dbReference type="EMBL" id="KQ483514">
    <property type="protein sequence ID" value="KYP47871.1"/>
    <property type="molecule type" value="Genomic_DNA"/>
</dbReference>
<proteinExistence type="predicted"/>
<reference evidence="2" key="1">
    <citation type="journal article" date="2012" name="Nat. Biotechnol.">
        <title>Draft genome sequence of pigeonpea (Cajanus cajan), an orphan legume crop of resource-poor farmers.</title>
        <authorList>
            <person name="Varshney R.K."/>
            <person name="Chen W."/>
            <person name="Li Y."/>
            <person name="Bharti A.K."/>
            <person name="Saxena R.K."/>
            <person name="Schlueter J.A."/>
            <person name="Donoghue M.T."/>
            <person name="Azam S."/>
            <person name="Fan G."/>
            <person name="Whaley A.M."/>
            <person name="Farmer A.D."/>
            <person name="Sheridan J."/>
            <person name="Iwata A."/>
            <person name="Tuteja R."/>
            <person name="Penmetsa R.V."/>
            <person name="Wu W."/>
            <person name="Upadhyaya H.D."/>
            <person name="Yang S.P."/>
            <person name="Shah T."/>
            <person name="Saxena K.B."/>
            <person name="Michael T."/>
            <person name="McCombie W.R."/>
            <person name="Yang B."/>
            <person name="Zhang G."/>
            <person name="Yang H."/>
            <person name="Wang J."/>
            <person name="Spillane C."/>
            <person name="Cook D.R."/>
            <person name="May G.D."/>
            <person name="Xu X."/>
            <person name="Jackson S.A."/>
        </authorList>
    </citation>
    <scope>NUCLEOTIDE SEQUENCE [LARGE SCALE GENOMIC DNA]</scope>
</reference>
<dbReference type="Proteomes" id="UP000075243">
    <property type="component" value="Unassembled WGS sequence"/>
</dbReference>
<dbReference type="Pfam" id="PF14223">
    <property type="entry name" value="Retrotran_gag_2"/>
    <property type="match status" value="1"/>
</dbReference>
<dbReference type="InterPro" id="IPR054722">
    <property type="entry name" value="PolX-like_BBD"/>
</dbReference>
<gene>
    <name evidence="2" type="ORF">KK1_030441</name>
</gene>
<dbReference type="PANTHER" id="PTHR34222:SF43">
    <property type="entry name" value="RETROTRANSPOSON GAG DOMAIN-CONTAINING PROTEIN"/>
    <property type="match status" value="1"/>
</dbReference>
<evidence type="ECO:0000313" key="2">
    <source>
        <dbReference type="EMBL" id="KYP47871.1"/>
    </source>
</evidence>
<keyword evidence="3" id="KW-1185">Reference proteome</keyword>
<dbReference type="Gramene" id="C.cajan_31190.t">
    <property type="protein sequence ID" value="C.cajan_31190.t.cds1"/>
    <property type="gene ID" value="C.cajan_31190"/>
</dbReference>
<name>A0A151RZ86_CAJCA</name>
<dbReference type="AlphaFoldDB" id="A0A151RZ86"/>
<dbReference type="Pfam" id="PF22936">
    <property type="entry name" value="Pol_BBD"/>
    <property type="match status" value="1"/>
</dbReference>
<evidence type="ECO:0000259" key="1">
    <source>
        <dbReference type="Pfam" id="PF22936"/>
    </source>
</evidence>
<organism evidence="2 3">
    <name type="scientific">Cajanus cajan</name>
    <name type="common">Pigeon pea</name>
    <name type="synonym">Cajanus indicus</name>
    <dbReference type="NCBI Taxonomy" id="3821"/>
    <lineage>
        <taxon>Eukaryota</taxon>
        <taxon>Viridiplantae</taxon>
        <taxon>Streptophyta</taxon>
        <taxon>Embryophyta</taxon>
        <taxon>Tracheophyta</taxon>
        <taxon>Spermatophyta</taxon>
        <taxon>Magnoliopsida</taxon>
        <taxon>eudicotyledons</taxon>
        <taxon>Gunneridae</taxon>
        <taxon>Pentapetalae</taxon>
        <taxon>rosids</taxon>
        <taxon>fabids</taxon>
        <taxon>Fabales</taxon>
        <taxon>Fabaceae</taxon>
        <taxon>Papilionoideae</taxon>
        <taxon>50 kb inversion clade</taxon>
        <taxon>NPAAA clade</taxon>
        <taxon>indigoferoid/millettioid clade</taxon>
        <taxon>Phaseoleae</taxon>
        <taxon>Cajanus</taxon>
    </lineage>
</organism>
<evidence type="ECO:0000313" key="3">
    <source>
        <dbReference type="Proteomes" id="UP000075243"/>
    </source>
</evidence>
<protein>
    <recommendedName>
        <fullName evidence="1">Retrovirus-related Pol polyprotein from transposon TNT 1-94-like beta-barrel domain-containing protein</fullName>
    </recommendedName>
</protein>
<accession>A0A151RZ86</accession>
<sequence>MSSPKSSGSTSTPVIIQSESAFNAGIILTETNYDIWSQIMEMHIAEREKLSYIRDKEKEPAVQDPDYEKWYAENQKVKRWLLLSMSLEIMKRYLRLATAREIWKALSNAFYDGSDELQVYTLNQKAFTAKQSGRPLSEYYGELVEIFQELDHRDKVVMKDPEDVTTYKKSIGRLRVHIFLAGLDSEFEQIRGEILRKELVPELENSYALIRREAMRQASWKGESESSDSTAMIACNQNWQGQTKGNHSKANSKFKCTHCNQQGHTKSRCFELNGYPEWWDHSRDQRRKNPTTAVVEAKIIDDASKESSALMATRGNKGEFSIPITNSTWIIDSGATDHMTFDSRQISSMKPSSKELISTANGNTTSVIGKGSLTLTNNLTLDSILVVPSLEYNLLSVSQITTALNCVGVKPKKKLSVILKKSSPKHPF</sequence>
<feature type="domain" description="Retrovirus-related Pol polyprotein from transposon TNT 1-94-like beta-barrel" evidence="1">
    <location>
        <begin position="329"/>
        <end position="401"/>
    </location>
</feature>
<dbReference type="PANTHER" id="PTHR34222">
    <property type="entry name" value="GAG_PRE-INTEGRS DOMAIN-CONTAINING PROTEIN"/>
    <property type="match status" value="1"/>
</dbReference>